<proteinExistence type="predicted"/>
<accession>W7U1A5</accession>
<dbReference type="InterPro" id="IPR001753">
    <property type="entry name" value="Enoyl-CoA_hydra/iso"/>
</dbReference>
<dbReference type="Pfam" id="PF00378">
    <property type="entry name" value="ECH_1"/>
    <property type="match status" value="1"/>
</dbReference>
<organism evidence="2 3">
    <name type="scientific">Nannochloropsis gaditana</name>
    <dbReference type="NCBI Taxonomy" id="72520"/>
    <lineage>
        <taxon>Eukaryota</taxon>
        <taxon>Sar</taxon>
        <taxon>Stramenopiles</taxon>
        <taxon>Ochrophyta</taxon>
        <taxon>Eustigmatophyceae</taxon>
        <taxon>Eustigmatales</taxon>
        <taxon>Monodopsidaceae</taxon>
        <taxon>Nannochloropsis</taxon>
    </lineage>
</organism>
<dbReference type="GO" id="GO:0016853">
    <property type="term" value="F:isomerase activity"/>
    <property type="evidence" value="ECO:0007669"/>
    <property type="project" value="UniProtKB-KW"/>
</dbReference>
<dbReference type="InterPro" id="IPR029045">
    <property type="entry name" value="ClpP/crotonase-like_dom_sf"/>
</dbReference>
<dbReference type="Gene3D" id="3.90.226.10">
    <property type="entry name" value="2-enoyl-CoA Hydratase, Chain A, domain 1"/>
    <property type="match status" value="1"/>
</dbReference>
<keyword evidence="1" id="KW-0732">Signal</keyword>
<evidence type="ECO:0000313" key="2">
    <source>
        <dbReference type="EMBL" id="EWM29558.1"/>
    </source>
</evidence>
<dbReference type="EMBL" id="AZIL01000126">
    <property type="protein sequence ID" value="EWM29558.1"/>
    <property type="molecule type" value="Genomic_DNA"/>
</dbReference>
<keyword evidence="3" id="KW-1185">Reference proteome</keyword>
<dbReference type="InterPro" id="IPR051053">
    <property type="entry name" value="ECH/Chromodomain_protein"/>
</dbReference>
<dbReference type="SUPFAM" id="SSF52096">
    <property type="entry name" value="ClpP/crotonase"/>
    <property type="match status" value="1"/>
</dbReference>
<dbReference type="PANTHER" id="PTHR43684:SF12">
    <property type="entry name" value="ENOYL-COA ISOMERASE"/>
    <property type="match status" value="1"/>
</dbReference>
<comment type="caution">
    <text evidence="2">The sequence shown here is derived from an EMBL/GenBank/DDBJ whole genome shotgun (WGS) entry which is preliminary data.</text>
</comment>
<dbReference type="AlphaFoldDB" id="W7U1A5"/>
<evidence type="ECO:0000313" key="3">
    <source>
        <dbReference type="Proteomes" id="UP000019335"/>
    </source>
</evidence>
<protein>
    <submittedName>
        <fullName evidence="2">Peroxisomal-trans-enoyl-isomerase</fullName>
    </submittedName>
</protein>
<gene>
    <name evidence="2" type="ORF">Naga_100006g32</name>
</gene>
<sequence length="312" mass="34561">MLAHITRCLASTSTSTSFCLQFLVLVRQFLLTNVQACVIACARRRMADLIIHRKDDNQEKYFQEERPSPGILVLLLDRPRKKNAITGAMYLDLADAMDRAAMDESVTCLVLTGKGDYFSSGADLTDESWTPDPEHKMETSPAAIFMKALSHFPKLVVAAVNGPAIGIAVTLLCHVDLAYAAPHATFWTPFLRMAIVPEYASSALFPLTMGRSKASELLFLGKKFTATEAQASHLISEIIPTDRLLTEVLLRLEDMLAKPLVQKSVVAFKALMKSQRLREVDDVIKAEFRAFDDRIAEGDVAFAIGQLLQSRL</sequence>
<keyword evidence="2" id="KW-0413">Isomerase</keyword>
<dbReference type="Proteomes" id="UP000019335">
    <property type="component" value="Chromosome 2"/>
</dbReference>
<dbReference type="OrthoDB" id="409763at2759"/>
<feature type="chain" id="PRO_5004901497" evidence="1">
    <location>
        <begin position="37"/>
        <end position="312"/>
    </location>
</feature>
<feature type="signal peptide" evidence="1">
    <location>
        <begin position="1"/>
        <end position="36"/>
    </location>
</feature>
<reference evidence="2 3" key="1">
    <citation type="journal article" date="2014" name="Mol. Plant">
        <title>Chromosome Scale Genome Assembly and Transcriptome Profiling of Nannochloropsis gaditana in Nitrogen Depletion.</title>
        <authorList>
            <person name="Corteggiani Carpinelli E."/>
            <person name="Telatin A."/>
            <person name="Vitulo N."/>
            <person name="Forcato C."/>
            <person name="D'Angelo M."/>
            <person name="Schiavon R."/>
            <person name="Vezzi A."/>
            <person name="Giacometti G.M."/>
            <person name="Morosinotto T."/>
            <person name="Valle G."/>
        </authorList>
    </citation>
    <scope>NUCLEOTIDE SEQUENCE [LARGE SCALE GENOMIC DNA]</scope>
    <source>
        <strain evidence="2 3">B-31</strain>
    </source>
</reference>
<dbReference type="PANTHER" id="PTHR43684">
    <property type="match status" value="1"/>
</dbReference>
<dbReference type="CDD" id="cd06558">
    <property type="entry name" value="crotonase-like"/>
    <property type="match status" value="1"/>
</dbReference>
<name>W7U1A5_9STRA</name>
<evidence type="ECO:0000256" key="1">
    <source>
        <dbReference type="SAM" id="SignalP"/>
    </source>
</evidence>